<accession>A0ABS9SDG4</accession>
<feature type="non-terminal residue" evidence="1">
    <location>
        <position position="89"/>
    </location>
</feature>
<evidence type="ECO:0000313" key="1">
    <source>
        <dbReference type="EMBL" id="MCH4814146.1"/>
    </source>
</evidence>
<comment type="caution">
    <text evidence="1">The sequence shown here is derived from an EMBL/GenBank/DDBJ whole genome shotgun (WGS) entry which is preliminary data.</text>
</comment>
<dbReference type="Proteomes" id="UP001320609">
    <property type="component" value="Unassembled WGS sequence"/>
</dbReference>
<gene>
    <name evidence="1" type="ORF">MLE19_22850</name>
</gene>
<protein>
    <submittedName>
        <fullName evidence="1">Uncharacterized protein</fullName>
    </submittedName>
</protein>
<reference evidence="1 2" key="1">
    <citation type="submission" date="2022-03" db="EMBL/GenBank/DDBJ databases">
        <title>Genomic signatures underlying metal tolerance in selected Arctic bacterial isolates.</title>
        <authorList>
            <person name="Thomas F.A."/>
            <person name="Venkatachalam S."/>
            <person name="Krishnan K.P."/>
        </authorList>
    </citation>
    <scope>NUCLEOTIDE SEQUENCE [LARGE SCALE GENOMIC DNA]</scope>
    <source>
        <strain evidence="1 2">HM116</strain>
    </source>
</reference>
<organism evidence="1 2">
    <name type="scientific">Vreelandella neptunia</name>
    <dbReference type="NCBI Taxonomy" id="115551"/>
    <lineage>
        <taxon>Bacteria</taxon>
        <taxon>Pseudomonadati</taxon>
        <taxon>Pseudomonadota</taxon>
        <taxon>Gammaproteobacteria</taxon>
        <taxon>Oceanospirillales</taxon>
        <taxon>Halomonadaceae</taxon>
        <taxon>Vreelandella</taxon>
    </lineage>
</organism>
<keyword evidence="2" id="KW-1185">Reference proteome</keyword>
<proteinExistence type="predicted"/>
<sequence>MSIHRISREEFDSLDIDKMGFFPEKSWFKSNGIDIAGTVIRDPFDKDWSYVIVAKEEDGLYRYINGEVSLATQDEAEEKIYSKMLELNQ</sequence>
<dbReference type="RefSeq" id="WP_240720617.1">
    <property type="nucleotide sequence ID" value="NZ_JAKVTW010000066.1"/>
</dbReference>
<evidence type="ECO:0000313" key="2">
    <source>
        <dbReference type="Proteomes" id="UP001320609"/>
    </source>
</evidence>
<name>A0ABS9SDG4_9GAMM</name>
<dbReference type="EMBL" id="JAKVTW010000066">
    <property type="protein sequence ID" value="MCH4814146.1"/>
    <property type="molecule type" value="Genomic_DNA"/>
</dbReference>